<protein>
    <submittedName>
        <fullName evidence="1">Uncharacterized protein</fullName>
    </submittedName>
</protein>
<evidence type="ECO:0000313" key="2">
    <source>
        <dbReference type="Proteomes" id="UP000838672"/>
    </source>
</evidence>
<gene>
    <name evidence="1" type="ORF">VST7929_01304</name>
</gene>
<name>A0ABN8DQI4_9VIBR</name>
<comment type="caution">
    <text evidence="1">The sequence shown here is derived from an EMBL/GenBank/DDBJ whole genome shotgun (WGS) entry which is preliminary data.</text>
</comment>
<evidence type="ECO:0000313" key="1">
    <source>
        <dbReference type="EMBL" id="CAH0533436.1"/>
    </source>
</evidence>
<sequence length="63" mass="7420">MHLFSKNTRVLLRRNDAHKKTLAEARVLKESRSEIISSRFSLFALQLQLLLRLQDMVRSVRTP</sequence>
<reference evidence="1" key="1">
    <citation type="submission" date="2021-11" db="EMBL/GenBank/DDBJ databases">
        <authorList>
            <person name="Rodrigo-Torres L."/>
            <person name="Arahal R. D."/>
            <person name="Lucena T."/>
        </authorList>
    </citation>
    <scope>NUCLEOTIDE SEQUENCE</scope>
    <source>
        <strain evidence="1">CECT 7929</strain>
    </source>
</reference>
<proteinExistence type="predicted"/>
<accession>A0ABN8DQI4</accession>
<dbReference type="Proteomes" id="UP000838672">
    <property type="component" value="Unassembled WGS sequence"/>
</dbReference>
<keyword evidence="2" id="KW-1185">Reference proteome</keyword>
<dbReference type="EMBL" id="CAKLDI010000001">
    <property type="protein sequence ID" value="CAH0533436.1"/>
    <property type="molecule type" value="Genomic_DNA"/>
</dbReference>
<organism evidence="1 2">
    <name type="scientific">Vibrio stylophorae</name>
    <dbReference type="NCBI Taxonomy" id="659351"/>
    <lineage>
        <taxon>Bacteria</taxon>
        <taxon>Pseudomonadati</taxon>
        <taxon>Pseudomonadota</taxon>
        <taxon>Gammaproteobacteria</taxon>
        <taxon>Vibrionales</taxon>
        <taxon>Vibrionaceae</taxon>
        <taxon>Vibrio</taxon>
    </lineage>
</organism>